<evidence type="ECO:0000313" key="1">
    <source>
        <dbReference type="EMBL" id="MUV15675.1"/>
    </source>
</evidence>
<name>A0A7C9HNV9_9GAMM</name>
<gene>
    <name evidence="1" type="ORF">GN331_15840</name>
</gene>
<sequence length="66" mass="8084">MDTRKLLSDAFEVATFAKFLQNLCPGLRWNEVEPRARQAWTERSPLRERLPWEHVRDFVRETWFLH</sequence>
<dbReference type="AlphaFoldDB" id="A0A7C9HNV9"/>
<organism evidence="1 2">
    <name type="scientific">Noviluteimonas gilva</name>
    <dbReference type="NCBI Taxonomy" id="2682097"/>
    <lineage>
        <taxon>Bacteria</taxon>
        <taxon>Pseudomonadati</taxon>
        <taxon>Pseudomonadota</taxon>
        <taxon>Gammaproteobacteria</taxon>
        <taxon>Lysobacterales</taxon>
        <taxon>Lysobacteraceae</taxon>
        <taxon>Noviluteimonas</taxon>
    </lineage>
</organism>
<reference evidence="1 2" key="1">
    <citation type="submission" date="2019-12" db="EMBL/GenBank/DDBJ databases">
        <authorList>
            <person name="Xu J."/>
        </authorList>
    </citation>
    <scope>NUCLEOTIDE SEQUENCE [LARGE SCALE GENOMIC DNA]</scope>
    <source>
        <strain evidence="1 2">HX-5-24</strain>
    </source>
</reference>
<accession>A0A7C9HNV9</accession>
<protein>
    <recommendedName>
        <fullName evidence="3">Transposase</fullName>
    </recommendedName>
</protein>
<evidence type="ECO:0000313" key="2">
    <source>
        <dbReference type="Proteomes" id="UP000479692"/>
    </source>
</evidence>
<keyword evidence="2" id="KW-1185">Reference proteome</keyword>
<dbReference type="RefSeq" id="WP_156643269.1">
    <property type="nucleotide sequence ID" value="NZ_WOXT01000006.1"/>
</dbReference>
<dbReference type="EMBL" id="WOXT01000006">
    <property type="protein sequence ID" value="MUV15675.1"/>
    <property type="molecule type" value="Genomic_DNA"/>
</dbReference>
<proteinExistence type="predicted"/>
<comment type="caution">
    <text evidence="1">The sequence shown here is derived from an EMBL/GenBank/DDBJ whole genome shotgun (WGS) entry which is preliminary data.</text>
</comment>
<dbReference type="Proteomes" id="UP000479692">
    <property type="component" value="Unassembled WGS sequence"/>
</dbReference>
<evidence type="ECO:0008006" key="3">
    <source>
        <dbReference type="Google" id="ProtNLM"/>
    </source>
</evidence>